<protein>
    <recommendedName>
        <fullName evidence="2">Tail protein</fullName>
    </recommendedName>
</protein>
<name>A0A6M3XE57_9ZZZZ</name>
<sequence length="156" mass="17726">MSIEIADIRDALITQLKADTDITDIFSTRIDYGLGRNITQNMLPSCIRIVQLGRGVTATDAEIEAEFGSGYTWVWAHYRLHVIAIFEQSNEKTAEDAESDYDRKLRKAITKDRELGGLVTDIDIGRTVFRTHPEKDSTHYVILEITALTHERSDVR</sequence>
<evidence type="ECO:0000313" key="1">
    <source>
        <dbReference type="EMBL" id="QJH95959.1"/>
    </source>
</evidence>
<evidence type="ECO:0008006" key="2">
    <source>
        <dbReference type="Google" id="ProtNLM"/>
    </source>
</evidence>
<proteinExistence type="predicted"/>
<dbReference type="AlphaFoldDB" id="A0A6M3XE57"/>
<accession>A0A6M3XE57</accession>
<dbReference type="EMBL" id="MT144634">
    <property type="protein sequence ID" value="QJH95959.1"/>
    <property type="molecule type" value="Genomic_DNA"/>
</dbReference>
<organism evidence="1">
    <name type="scientific">viral metagenome</name>
    <dbReference type="NCBI Taxonomy" id="1070528"/>
    <lineage>
        <taxon>unclassified sequences</taxon>
        <taxon>metagenomes</taxon>
        <taxon>organismal metagenomes</taxon>
    </lineage>
</organism>
<reference evidence="1" key="1">
    <citation type="submission" date="2020-03" db="EMBL/GenBank/DDBJ databases">
        <title>The deep terrestrial virosphere.</title>
        <authorList>
            <person name="Holmfeldt K."/>
            <person name="Nilsson E."/>
            <person name="Simone D."/>
            <person name="Lopez-Fernandez M."/>
            <person name="Wu X."/>
            <person name="de Brujin I."/>
            <person name="Lundin D."/>
            <person name="Andersson A."/>
            <person name="Bertilsson S."/>
            <person name="Dopson M."/>
        </authorList>
    </citation>
    <scope>NUCLEOTIDE SEQUENCE</scope>
    <source>
        <strain evidence="1">TM448B00554</strain>
    </source>
</reference>
<gene>
    <name evidence="1" type="ORF">TM448B00554_0030</name>
</gene>